<feature type="region of interest" description="Disordered" evidence="3">
    <location>
        <begin position="64"/>
        <end position="83"/>
    </location>
</feature>
<dbReference type="Pfam" id="PF00545">
    <property type="entry name" value="Ribonuclease"/>
    <property type="match status" value="1"/>
</dbReference>
<dbReference type="Proteomes" id="UP000756387">
    <property type="component" value="Unassembled WGS sequence"/>
</dbReference>
<accession>A0ABR9RNW4</accession>
<name>A0ABR9RNW4_9ACTN</name>
<evidence type="ECO:0000313" key="4">
    <source>
        <dbReference type="EMBL" id="MBE7323251.1"/>
    </source>
</evidence>
<evidence type="ECO:0000256" key="3">
    <source>
        <dbReference type="SAM" id="MobiDB-lite"/>
    </source>
</evidence>
<evidence type="ECO:0000313" key="5">
    <source>
        <dbReference type="Proteomes" id="UP000756387"/>
    </source>
</evidence>
<feature type="compositionally biased region" description="Gly residues" evidence="3">
    <location>
        <begin position="1"/>
        <end position="10"/>
    </location>
</feature>
<dbReference type="Gene3D" id="3.10.450.30">
    <property type="entry name" value="Microbial ribonucleases"/>
    <property type="match status" value="1"/>
</dbReference>
<gene>
    <name evidence="4" type="ORF">IEQ44_01115</name>
</gene>
<evidence type="ECO:0000256" key="1">
    <source>
        <dbReference type="ARBA" id="ARBA00022722"/>
    </source>
</evidence>
<proteinExistence type="predicted"/>
<dbReference type="InterPro" id="IPR000026">
    <property type="entry name" value="N1-like"/>
</dbReference>
<feature type="region of interest" description="Disordered" evidence="3">
    <location>
        <begin position="1"/>
        <end position="43"/>
    </location>
</feature>
<dbReference type="InterPro" id="IPR016191">
    <property type="entry name" value="Ribonuclease/ribotoxin"/>
</dbReference>
<dbReference type="EMBL" id="JADCSA010000001">
    <property type="protein sequence ID" value="MBE7323251.1"/>
    <property type="molecule type" value="Genomic_DNA"/>
</dbReference>
<sequence length="133" mass="14620">MWWSQTGGGSDSLPWTTETAEAPAPQVEDRGPSTIGPADPGLPSVRLADLPPEAAEVVAQIDAGGPFAHPEHDGSRFGNYEGLLPNRPRGHYREYTVPTPGIDHRGARRIVTGDPEEMYWTDDHYQSFSRILR</sequence>
<protein>
    <submittedName>
        <fullName evidence="4">Ribonuclease</fullName>
    </submittedName>
</protein>
<dbReference type="SUPFAM" id="SSF53933">
    <property type="entry name" value="Microbial ribonucleases"/>
    <property type="match status" value="1"/>
</dbReference>
<keyword evidence="1" id="KW-0540">Nuclease</keyword>
<keyword evidence="2" id="KW-0378">Hydrolase</keyword>
<organism evidence="4 5">
    <name type="scientific">Nocardioides malaquae</name>
    <dbReference type="NCBI Taxonomy" id="2773426"/>
    <lineage>
        <taxon>Bacteria</taxon>
        <taxon>Bacillati</taxon>
        <taxon>Actinomycetota</taxon>
        <taxon>Actinomycetes</taxon>
        <taxon>Propionibacteriales</taxon>
        <taxon>Nocardioidaceae</taxon>
        <taxon>Nocardioides</taxon>
    </lineage>
</organism>
<comment type="caution">
    <text evidence="4">The sequence shown here is derived from an EMBL/GenBank/DDBJ whole genome shotgun (WGS) entry which is preliminary data.</text>
</comment>
<evidence type="ECO:0000256" key="2">
    <source>
        <dbReference type="ARBA" id="ARBA00022801"/>
    </source>
</evidence>
<reference evidence="4 5" key="1">
    <citation type="submission" date="2020-10" db="EMBL/GenBank/DDBJ databases">
        <title>Nocardioides sp. isolated from sludge.</title>
        <authorList>
            <person name="Zhang X."/>
        </authorList>
    </citation>
    <scope>NUCLEOTIDE SEQUENCE [LARGE SCALE GENOMIC DNA]</scope>
    <source>
        <strain evidence="4 5">Y6</strain>
    </source>
</reference>
<keyword evidence="5" id="KW-1185">Reference proteome</keyword>